<accession>A0A8J7J0K6</accession>
<dbReference type="PANTHER" id="PTHR30373:SF2">
    <property type="entry name" value="UPF0603 PROTEIN YGCG"/>
    <property type="match status" value="1"/>
</dbReference>
<comment type="caution">
    <text evidence="3">The sequence shown here is derived from an EMBL/GenBank/DDBJ whole genome shotgun (WGS) entry which is preliminary data.</text>
</comment>
<evidence type="ECO:0000256" key="1">
    <source>
        <dbReference type="SAM" id="SignalP"/>
    </source>
</evidence>
<protein>
    <submittedName>
        <fullName evidence="3">TPM domain-containing protein</fullName>
    </submittedName>
</protein>
<evidence type="ECO:0000259" key="2">
    <source>
        <dbReference type="Pfam" id="PF04536"/>
    </source>
</evidence>
<gene>
    <name evidence="3" type="ORF">JF259_01790</name>
</gene>
<feature type="chain" id="PRO_5035238555" evidence="1">
    <location>
        <begin position="24"/>
        <end position="179"/>
    </location>
</feature>
<feature type="signal peptide" evidence="1">
    <location>
        <begin position="1"/>
        <end position="23"/>
    </location>
</feature>
<organism evidence="3 4">
    <name type="scientific">Snuella sedimenti</name>
    <dbReference type="NCBI Taxonomy" id="2798802"/>
    <lineage>
        <taxon>Bacteria</taxon>
        <taxon>Pseudomonadati</taxon>
        <taxon>Bacteroidota</taxon>
        <taxon>Flavobacteriia</taxon>
        <taxon>Flavobacteriales</taxon>
        <taxon>Flavobacteriaceae</taxon>
        <taxon>Snuella</taxon>
    </lineage>
</organism>
<evidence type="ECO:0000313" key="4">
    <source>
        <dbReference type="Proteomes" id="UP000610931"/>
    </source>
</evidence>
<dbReference type="RefSeq" id="WP_199112597.1">
    <property type="nucleotide sequence ID" value="NZ_JAELVQ010000001.1"/>
</dbReference>
<dbReference type="Gene3D" id="3.10.310.50">
    <property type="match status" value="1"/>
</dbReference>
<dbReference type="EMBL" id="JAELVQ010000001">
    <property type="protein sequence ID" value="MBJ6366809.1"/>
    <property type="molecule type" value="Genomic_DNA"/>
</dbReference>
<name>A0A8J7J0K6_9FLAO</name>
<sequence>MKIGTKILILFLTLNLLSCKSSAQDIETKKPVPEFDFSGMNKSKFPKPVGYVNDFEQIFTPDQKILLEKLISNYEKRTTKEIAIITVSTIEPYDNIKDYGTDISNEWGIGKKGKDNGLAIIFSKSLREVRVSTGNGTEKILTDEICKSIIDQIMVPEFKNGEYYNGIEKGLLELIAKWK</sequence>
<dbReference type="Proteomes" id="UP000610931">
    <property type="component" value="Unassembled WGS sequence"/>
</dbReference>
<dbReference type="PANTHER" id="PTHR30373">
    <property type="entry name" value="UPF0603 PROTEIN YGCG"/>
    <property type="match status" value="1"/>
</dbReference>
<feature type="domain" description="TPM" evidence="2">
    <location>
        <begin position="52"/>
        <end position="176"/>
    </location>
</feature>
<reference evidence="3" key="1">
    <citation type="submission" date="2020-12" db="EMBL/GenBank/DDBJ databases">
        <title>Snuella sp. nov., isolated from sediment in Incheon.</title>
        <authorList>
            <person name="Kim W."/>
        </authorList>
    </citation>
    <scope>NUCLEOTIDE SEQUENCE</scope>
    <source>
        <strain evidence="3">CAU 1569</strain>
    </source>
</reference>
<proteinExistence type="predicted"/>
<dbReference type="InterPro" id="IPR007621">
    <property type="entry name" value="TPM_dom"/>
</dbReference>
<keyword evidence="1" id="KW-0732">Signal</keyword>
<evidence type="ECO:0000313" key="3">
    <source>
        <dbReference type="EMBL" id="MBJ6366809.1"/>
    </source>
</evidence>
<dbReference type="AlphaFoldDB" id="A0A8J7J0K6"/>
<dbReference type="Pfam" id="PF04536">
    <property type="entry name" value="TPM_phosphatase"/>
    <property type="match status" value="1"/>
</dbReference>
<keyword evidence="4" id="KW-1185">Reference proteome</keyword>